<name>A0A9X7Z9I7_9BACL</name>
<dbReference type="Pfam" id="PF18134">
    <property type="entry name" value="AGS_C"/>
    <property type="match status" value="1"/>
</dbReference>
<dbReference type="Pfam" id="PF21654">
    <property type="entry name" value="DncV-like_NTFase"/>
    <property type="match status" value="1"/>
</dbReference>
<proteinExistence type="predicted"/>
<evidence type="ECO:0000256" key="5">
    <source>
        <dbReference type="ARBA" id="ARBA00022840"/>
    </source>
</evidence>
<evidence type="ECO:0000256" key="6">
    <source>
        <dbReference type="ARBA" id="ARBA00022842"/>
    </source>
</evidence>
<dbReference type="InterPro" id="IPR048445">
    <property type="entry name" value="DncV-like_NTFase"/>
</dbReference>
<evidence type="ECO:0000256" key="10">
    <source>
        <dbReference type="ARBA" id="ARBA00048304"/>
    </source>
</evidence>
<keyword evidence="6" id="KW-0460">Magnesium</keyword>
<dbReference type="InterPro" id="IPR006116">
    <property type="entry name" value="NT_2-5OAS_ClassI-CCAase"/>
</dbReference>
<evidence type="ECO:0000256" key="4">
    <source>
        <dbReference type="ARBA" id="ARBA00022741"/>
    </source>
</evidence>
<comment type="catalytic activity">
    <reaction evidence="10">
        <text>GTP + ATP = 3',3'-cGAMP + 2 diphosphate</text>
        <dbReference type="Rhea" id="RHEA:35647"/>
        <dbReference type="ChEBI" id="CHEBI:30616"/>
        <dbReference type="ChEBI" id="CHEBI:33019"/>
        <dbReference type="ChEBI" id="CHEBI:37565"/>
        <dbReference type="ChEBI" id="CHEBI:71501"/>
    </reaction>
    <physiologicalReaction direction="left-to-right" evidence="10">
        <dbReference type="Rhea" id="RHEA:35648"/>
    </physiologicalReaction>
</comment>
<organism evidence="14 15">
    <name type="scientific">Alicyclobacillus mengziensis</name>
    <dbReference type="NCBI Taxonomy" id="2931921"/>
    <lineage>
        <taxon>Bacteria</taxon>
        <taxon>Bacillati</taxon>
        <taxon>Bacillota</taxon>
        <taxon>Bacilli</taxon>
        <taxon>Bacillales</taxon>
        <taxon>Alicyclobacillaceae</taxon>
        <taxon>Alicyclobacillus</taxon>
    </lineage>
</organism>
<accession>A0A9X7Z9I7</accession>
<dbReference type="EMBL" id="CP071182">
    <property type="protein sequence ID" value="QSO49698.1"/>
    <property type="molecule type" value="Genomic_DNA"/>
</dbReference>
<dbReference type="EMBL" id="CP071182">
    <property type="protein sequence ID" value="QSO49695.1"/>
    <property type="molecule type" value="Genomic_DNA"/>
</dbReference>
<evidence type="ECO:0000259" key="11">
    <source>
        <dbReference type="Pfam" id="PF18134"/>
    </source>
</evidence>
<evidence type="ECO:0000313" key="13">
    <source>
        <dbReference type="EMBL" id="QSO49695.1"/>
    </source>
</evidence>
<dbReference type="GO" id="GO:0005524">
    <property type="term" value="F:ATP binding"/>
    <property type="evidence" value="ECO:0007669"/>
    <property type="project" value="UniProtKB-KW"/>
</dbReference>
<keyword evidence="3" id="KW-0479">Metal-binding</keyword>
<dbReference type="CDD" id="cd05400">
    <property type="entry name" value="NT_2-5OAS_ClassI-CCAase"/>
    <property type="match status" value="1"/>
</dbReference>
<reference evidence="14 15" key="1">
    <citation type="submission" date="2021-02" db="EMBL/GenBank/DDBJ databases">
        <title>Alicyclobacillus curvatus sp. nov. and Alicyclobacillus mengziensis sp. nov., two acidophilic bacteria isolated from acid mine drainage.</title>
        <authorList>
            <person name="Huang Y."/>
        </authorList>
    </citation>
    <scope>NUCLEOTIDE SEQUENCE [LARGE SCALE GENOMIC DNA]</scope>
    <source>
        <strain evidence="14 15">S30H14</strain>
    </source>
</reference>
<evidence type="ECO:0000256" key="3">
    <source>
        <dbReference type="ARBA" id="ARBA00022723"/>
    </source>
</evidence>
<keyword evidence="2" id="KW-0548">Nucleotidyltransferase</keyword>
<dbReference type="KEGG" id="afx:JZ786_05795"/>
<dbReference type="InterPro" id="IPR040511">
    <property type="entry name" value="AGS_C"/>
</dbReference>
<evidence type="ECO:0000313" key="14">
    <source>
        <dbReference type="EMBL" id="QSO49698.1"/>
    </source>
</evidence>
<evidence type="ECO:0000256" key="9">
    <source>
        <dbReference type="ARBA" id="ARBA00044145"/>
    </source>
</evidence>
<evidence type="ECO:0000313" key="15">
    <source>
        <dbReference type="Proteomes" id="UP000663505"/>
    </source>
</evidence>
<keyword evidence="5" id="KW-0067">ATP-binding</keyword>
<feature type="domain" description="Cyclic GMP-AMP synthase DncV-like nucleotidyltransferase" evidence="12">
    <location>
        <begin position="58"/>
        <end position="137"/>
    </location>
</feature>
<protein>
    <recommendedName>
        <fullName evidence="9">Cyclic GMP-AMP synthase</fullName>
    </recommendedName>
</protein>
<evidence type="ECO:0000256" key="1">
    <source>
        <dbReference type="ARBA" id="ARBA00022679"/>
    </source>
</evidence>
<evidence type="ECO:0000256" key="8">
    <source>
        <dbReference type="ARBA" id="ARBA00023118"/>
    </source>
</evidence>
<dbReference type="AlphaFoldDB" id="A0A9X7Z9I7"/>
<dbReference type="KEGG" id="afx:JZ786_05345"/>
<keyword evidence="1" id="KW-0808">Transferase</keyword>
<evidence type="ECO:0000256" key="7">
    <source>
        <dbReference type="ARBA" id="ARBA00023080"/>
    </source>
</evidence>
<evidence type="ECO:0000259" key="12">
    <source>
        <dbReference type="Pfam" id="PF21654"/>
    </source>
</evidence>
<feature type="domain" description="Adenylyl/Guanylyl and SMODS C-terminal sensor" evidence="11">
    <location>
        <begin position="317"/>
        <end position="413"/>
    </location>
</feature>
<keyword evidence="15" id="KW-1185">Reference proteome</keyword>
<gene>
    <name evidence="13" type="ORF">JZ786_05345</name>
    <name evidence="14" type="ORF">JZ786_05795</name>
</gene>
<dbReference type="GO" id="GO:0046872">
    <property type="term" value="F:metal ion binding"/>
    <property type="evidence" value="ECO:0007669"/>
    <property type="project" value="UniProtKB-KW"/>
</dbReference>
<dbReference type="GO" id="GO:0009117">
    <property type="term" value="P:nucleotide metabolic process"/>
    <property type="evidence" value="ECO:0007669"/>
    <property type="project" value="UniProtKB-KW"/>
</dbReference>
<dbReference type="Proteomes" id="UP000663505">
    <property type="component" value="Chromosome"/>
</dbReference>
<dbReference type="GO" id="GO:0016779">
    <property type="term" value="F:nucleotidyltransferase activity"/>
    <property type="evidence" value="ECO:0007669"/>
    <property type="project" value="UniProtKB-KW"/>
</dbReference>
<keyword evidence="4" id="KW-0547">Nucleotide-binding</keyword>
<evidence type="ECO:0000256" key="2">
    <source>
        <dbReference type="ARBA" id="ARBA00022695"/>
    </source>
</evidence>
<dbReference type="GO" id="GO:0051607">
    <property type="term" value="P:defense response to virus"/>
    <property type="evidence" value="ECO:0007669"/>
    <property type="project" value="UniProtKB-KW"/>
</dbReference>
<sequence>MFDLSSKFNTFYRNHVVLSNDEQTNLRGKRDLNIDRLKNGLTEYNTENSTNYVIVDTVTQGSMAMSTITQNDNSEYDIDIAIIFDTDNIPNSTQRVKQIVADSLKKKMRSFRTDPEVKTNAVTVEYADGYHVDFAIYRRLLDENDNYVYEHCGASWSPRDPWAITRWFLEQNDEDDNLRKVVRLLKMFCKSRSGWLMPGGLIQSVLASENTLIDARLDITFYNTICAIRDRLNCSQEVINPVDSSISLLFNAKDKQKVKNLFTRLTTHIEKLGVLFEDTCTEQQAVEAWNEFFKHSYWGGLITESVQDSVNNDSKRAFAKSVNYDVDINVMVRMTTLTSLPLSDFKGKLPKGKTLVFTATPNFDHTRIQWKVINEGDEAEYDDDLKHDQTGHQVTETTKYRGNHQMVCMVYGKETPWMPETLLYSKAIKVRIR</sequence>
<keyword evidence="7" id="KW-0546">Nucleotide metabolism</keyword>
<keyword evidence="8" id="KW-0051">Antiviral defense</keyword>